<dbReference type="EMBL" id="NCKV01025517">
    <property type="protein sequence ID" value="RWS19500.1"/>
    <property type="molecule type" value="Genomic_DNA"/>
</dbReference>
<gene>
    <name evidence="3" type="ORF">B4U80_09570</name>
</gene>
<dbReference type="Pfam" id="PF00240">
    <property type="entry name" value="ubiquitin"/>
    <property type="match status" value="1"/>
</dbReference>
<dbReference type="InterPro" id="IPR000626">
    <property type="entry name" value="Ubiquitin-like_dom"/>
</dbReference>
<dbReference type="AlphaFoldDB" id="A0A443RW96"/>
<proteinExistence type="predicted"/>
<evidence type="ECO:0000313" key="3">
    <source>
        <dbReference type="EMBL" id="RWS19500.1"/>
    </source>
</evidence>
<comment type="caution">
    <text evidence="3">The sequence shown here is derived from an EMBL/GenBank/DDBJ whole genome shotgun (WGS) entry which is preliminary data.</text>
</comment>
<feature type="domain" description="Ubiquitin-like" evidence="2">
    <location>
        <begin position="1"/>
        <end position="40"/>
    </location>
</feature>
<evidence type="ECO:0000313" key="4">
    <source>
        <dbReference type="Proteomes" id="UP000288716"/>
    </source>
</evidence>
<name>A0A443RW96_9ACAR</name>
<protein>
    <submittedName>
        <fullName evidence="3">Ubiquitin-like protein</fullName>
    </submittedName>
</protein>
<accession>A0A443RW96</accession>
<keyword evidence="4" id="KW-1185">Reference proteome</keyword>
<feature type="non-terminal residue" evidence="3">
    <location>
        <position position="1"/>
    </location>
</feature>
<dbReference type="PROSITE" id="PS50053">
    <property type="entry name" value="UBIQUITIN_2"/>
    <property type="match status" value="1"/>
</dbReference>
<dbReference type="InterPro" id="IPR029071">
    <property type="entry name" value="Ubiquitin-like_domsf"/>
</dbReference>
<dbReference type="VEuPathDB" id="VectorBase:LDEU012540"/>
<dbReference type="Proteomes" id="UP000288716">
    <property type="component" value="Unassembled WGS sequence"/>
</dbReference>
<evidence type="ECO:0000256" key="1">
    <source>
        <dbReference type="SAM" id="MobiDB-lite"/>
    </source>
</evidence>
<organism evidence="3 4">
    <name type="scientific">Leptotrombidium deliense</name>
    <dbReference type="NCBI Taxonomy" id="299467"/>
    <lineage>
        <taxon>Eukaryota</taxon>
        <taxon>Metazoa</taxon>
        <taxon>Ecdysozoa</taxon>
        <taxon>Arthropoda</taxon>
        <taxon>Chelicerata</taxon>
        <taxon>Arachnida</taxon>
        <taxon>Acari</taxon>
        <taxon>Acariformes</taxon>
        <taxon>Trombidiformes</taxon>
        <taxon>Prostigmata</taxon>
        <taxon>Anystina</taxon>
        <taxon>Parasitengona</taxon>
        <taxon>Trombiculoidea</taxon>
        <taxon>Trombiculidae</taxon>
        <taxon>Leptotrombidium</taxon>
    </lineage>
</organism>
<dbReference type="InterPro" id="IPR050158">
    <property type="entry name" value="Ubiquitin_ubiquitin-like"/>
</dbReference>
<feature type="region of interest" description="Disordered" evidence="1">
    <location>
        <begin position="1"/>
        <end position="40"/>
    </location>
</feature>
<dbReference type="OrthoDB" id="756206at2759"/>
<dbReference type="Gene3D" id="3.10.20.90">
    <property type="entry name" value="Phosphatidylinositol 3-kinase Catalytic Subunit, Chain A, domain 1"/>
    <property type="match status" value="1"/>
</dbReference>
<dbReference type="SUPFAM" id="SSF54236">
    <property type="entry name" value="Ubiquitin-like"/>
    <property type="match status" value="1"/>
</dbReference>
<dbReference type="STRING" id="299467.A0A443RW96"/>
<evidence type="ECO:0000259" key="2">
    <source>
        <dbReference type="PROSITE" id="PS50053"/>
    </source>
</evidence>
<dbReference type="PANTHER" id="PTHR10666">
    <property type="entry name" value="UBIQUITIN"/>
    <property type="match status" value="1"/>
</dbReference>
<sequence length="40" mass="4452">DSDTSDTVGSFKAKIQGKEGIPRSQQRLIFGKKQLQDSRT</sequence>
<reference evidence="3 4" key="1">
    <citation type="journal article" date="2018" name="Gigascience">
        <title>Genomes of trombidid mites reveal novel predicted allergens and laterally-transferred genes associated with secondary metabolism.</title>
        <authorList>
            <person name="Dong X."/>
            <person name="Chaisiri K."/>
            <person name="Xia D."/>
            <person name="Armstrong S.D."/>
            <person name="Fang Y."/>
            <person name="Donnelly M.J."/>
            <person name="Kadowaki T."/>
            <person name="McGarry J.W."/>
            <person name="Darby A.C."/>
            <person name="Makepeace B.L."/>
        </authorList>
    </citation>
    <scope>NUCLEOTIDE SEQUENCE [LARGE SCALE GENOMIC DNA]</scope>
    <source>
        <strain evidence="3">UoL-UT</strain>
    </source>
</reference>